<protein>
    <recommendedName>
        <fullName evidence="2">NAD(P)-binding domain-containing protein</fullName>
    </recommendedName>
</protein>
<evidence type="ECO:0000313" key="3">
    <source>
        <dbReference type="EMBL" id="QKX60704.1"/>
    </source>
</evidence>
<dbReference type="Proteomes" id="UP000509510">
    <property type="component" value="Chromosome IV"/>
</dbReference>
<evidence type="ECO:0000256" key="1">
    <source>
        <dbReference type="ARBA" id="ARBA00038376"/>
    </source>
</evidence>
<comment type="similarity">
    <text evidence="1">Belongs to the avfA family.</text>
</comment>
<dbReference type="Gene3D" id="3.40.50.720">
    <property type="entry name" value="NAD(P)-binding Rossmann-like Domain"/>
    <property type="match status" value="1"/>
</dbReference>
<dbReference type="Pfam" id="PF13460">
    <property type="entry name" value="NAD_binding_10"/>
    <property type="match status" value="1"/>
</dbReference>
<dbReference type="SUPFAM" id="SSF51735">
    <property type="entry name" value="NAD(P)-binding Rossmann-fold domains"/>
    <property type="match status" value="1"/>
</dbReference>
<dbReference type="OrthoDB" id="10254604at2759"/>
<name>A0A7H8R2U5_TALRU</name>
<dbReference type="PANTHER" id="PTHR15020:SF50">
    <property type="entry name" value="UPF0659 PROTEIN YMR090W"/>
    <property type="match status" value="1"/>
</dbReference>
<dbReference type="EMBL" id="CP055901">
    <property type="protein sequence ID" value="QKX60704.1"/>
    <property type="molecule type" value="Genomic_DNA"/>
</dbReference>
<keyword evidence="4" id="KW-1185">Reference proteome</keyword>
<dbReference type="InterPro" id="IPR016040">
    <property type="entry name" value="NAD(P)-bd_dom"/>
</dbReference>
<proteinExistence type="inferred from homology"/>
<dbReference type="PANTHER" id="PTHR15020">
    <property type="entry name" value="FLAVIN REDUCTASE-RELATED"/>
    <property type="match status" value="1"/>
</dbReference>
<accession>A0A7H8R2U5</accession>
<evidence type="ECO:0000313" key="4">
    <source>
        <dbReference type="Proteomes" id="UP000509510"/>
    </source>
</evidence>
<dbReference type="GeneID" id="55995340"/>
<reference evidence="4" key="1">
    <citation type="submission" date="2020-06" db="EMBL/GenBank/DDBJ databases">
        <title>A chromosome-scale genome assembly of Talaromyces rugulosus W13939.</title>
        <authorList>
            <person name="Wang B."/>
            <person name="Guo L."/>
            <person name="Ye K."/>
            <person name="Wang L."/>
        </authorList>
    </citation>
    <scope>NUCLEOTIDE SEQUENCE [LARGE SCALE GENOMIC DNA]</scope>
    <source>
        <strain evidence="4">W13939</strain>
    </source>
</reference>
<organism evidence="3 4">
    <name type="scientific">Talaromyces rugulosus</name>
    <name type="common">Penicillium rugulosum</name>
    <dbReference type="NCBI Taxonomy" id="121627"/>
    <lineage>
        <taxon>Eukaryota</taxon>
        <taxon>Fungi</taxon>
        <taxon>Dikarya</taxon>
        <taxon>Ascomycota</taxon>
        <taxon>Pezizomycotina</taxon>
        <taxon>Eurotiomycetes</taxon>
        <taxon>Eurotiomycetidae</taxon>
        <taxon>Eurotiales</taxon>
        <taxon>Trichocomaceae</taxon>
        <taxon>Talaromyces</taxon>
        <taxon>Talaromyces sect. Islandici</taxon>
    </lineage>
</organism>
<evidence type="ECO:0000259" key="2">
    <source>
        <dbReference type="Pfam" id="PF13460"/>
    </source>
</evidence>
<dbReference type="InterPro" id="IPR036291">
    <property type="entry name" value="NAD(P)-bd_dom_sf"/>
</dbReference>
<sequence length="274" mass="29909">MSTPRVLLLGGHGKIALYLTPLLLARAWNVTSVVRNADHEAEILKLGSGQPGKVSVLVSSLDDVKSVADAQSILDKVRPEYVVWAAGAGGKGGAQRTVAIDQEAAKHFISSSFATPQVRKFLLISHIGSRATRPSWFSDADWERTNKLWSSILPDYCKAKWEADQLQTALAAVTKRKEPTRHFQSINLRPGTLTDEPASSKVALGQVPIGERKISRENVALVADRLLARDDTEGWYDVLDGDEPVDEAVERVAKAKIDTIGDEDVEGFVKKFGL</sequence>
<gene>
    <name evidence="3" type="ORF">TRUGW13939_07850</name>
</gene>
<feature type="domain" description="NAD(P)-binding" evidence="2">
    <location>
        <begin position="10"/>
        <end position="228"/>
    </location>
</feature>
<dbReference type="AlphaFoldDB" id="A0A7H8R2U5"/>
<dbReference type="RefSeq" id="XP_035346880.1">
    <property type="nucleotide sequence ID" value="XM_035490987.1"/>
</dbReference>
<dbReference type="KEGG" id="trg:TRUGW13939_07850"/>